<dbReference type="Proteomes" id="UP001583186">
    <property type="component" value="Unassembled WGS sequence"/>
</dbReference>
<reference evidence="2 3" key="1">
    <citation type="journal article" date="2024" name="IMA Fungus">
        <title>IMA Genome - F19 : A genome assembly and annotation guide to empower mycologists, including annotated draft genome sequences of Ceratocystis pirilliformis, Diaporthe australafricana, Fusarium ophioides, Paecilomyces lecythidis, and Sporothrix stenoceras.</title>
        <authorList>
            <person name="Aylward J."/>
            <person name="Wilson A.M."/>
            <person name="Visagie C.M."/>
            <person name="Spraker J."/>
            <person name="Barnes I."/>
            <person name="Buitendag C."/>
            <person name="Ceriani C."/>
            <person name="Del Mar Angel L."/>
            <person name="du Plessis D."/>
            <person name="Fuchs T."/>
            <person name="Gasser K."/>
            <person name="Kramer D."/>
            <person name="Li W."/>
            <person name="Munsamy K."/>
            <person name="Piso A."/>
            <person name="Price J.L."/>
            <person name="Sonnekus B."/>
            <person name="Thomas C."/>
            <person name="van der Nest A."/>
            <person name="van Dijk A."/>
            <person name="van Heerden A."/>
            <person name="van Vuuren N."/>
            <person name="Yilmaz N."/>
            <person name="Duong T.A."/>
            <person name="van der Merwe N.A."/>
            <person name="Wingfield M.J."/>
            <person name="Wingfield B.D."/>
        </authorList>
    </citation>
    <scope>NUCLEOTIDE SEQUENCE [LARGE SCALE GENOMIC DNA]</scope>
    <source>
        <strain evidence="2 3">CMW 5346</strain>
    </source>
</reference>
<gene>
    <name evidence="2" type="ORF">Sste5346_000246</name>
</gene>
<evidence type="ECO:0000313" key="2">
    <source>
        <dbReference type="EMBL" id="KAL1903617.1"/>
    </source>
</evidence>
<feature type="region of interest" description="Disordered" evidence="1">
    <location>
        <begin position="40"/>
        <end position="65"/>
    </location>
</feature>
<protein>
    <recommendedName>
        <fullName evidence="4">37S ribosomal protein</fullName>
    </recommendedName>
</protein>
<proteinExistence type="predicted"/>
<accession>A0ABR3ZUE2</accession>
<name>A0ABR3ZUE2_9PEZI</name>
<sequence>MPLRPTVRPGLLGRPASFCSTLVLRPFSNGTNLASNKIARAPAKPSGGDDIQTALELSVPPDSPRYVRFPTPPQSDEQPRPVVKGHLPVPRNIFRKDYIPGRRKDNEDQWVKKTDIERFSANATPVAKAVQNGEAPWNEYQAMRRRLAENRRQGLQAGLRGLLQRQVEKEHRAKARSTNLANRNRRLALYTPERRDEILTRSSVRESTAKNTTVIRDPLRHEKLAASAERTAALAQQRKEERRDALMELYQAAGKFIVDEEELEKRVSELFRPDYFKEEGYSYGTVNAENIWDVVGKPNSVRELMQGITRTETKLFDAKRSELDRTTKRQKLVAEALTGGKMPV</sequence>
<keyword evidence="3" id="KW-1185">Reference proteome</keyword>
<comment type="caution">
    <text evidence="2">The sequence shown here is derived from an EMBL/GenBank/DDBJ whole genome shotgun (WGS) entry which is preliminary data.</text>
</comment>
<evidence type="ECO:0000256" key="1">
    <source>
        <dbReference type="SAM" id="MobiDB-lite"/>
    </source>
</evidence>
<dbReference type="InterPro" id="IPR058940">
    <property type="entry name" value="mS26_fungi"/>
</dbReference>
<dbReference type="EMBL" id="JAWCUI010000001">
    <property type="protein sequence ID" value="KAL1903617.1"/>
    <property type="molecule type" value="Genomic_DNA"/>
</dbReference>
<evidence type="ECO:0000313" key="3">
    <source>
        <dbReference type="Proteomes" id="UP001583186"/>
    </source>
</evidence>
<evidence type="ECO:0008006" key="4">
    <source>
        <dbReference type="Google" id="ProtNLM"/>
    </source>
</evidence>
<dbReference type="CDD" id="cd23703">
    <property type="entry name" value="mS26_PET12"/>
    <property type="match status" value="1"/>
</dbReference>
<organism evidence="2 3">
    <name type="scientific">Sporothrix stenoceras</name>
    <dbReference type="NCBI Taxonomy" id="5173"/>
    <lineage>
        <taxon>Eukaryota</taxon>
        <taxon>Fungi</taxon>
        <taxon>Dikarya</taxon>
        <taxon>Ascomycota</taxon>
        <taxon>Pezizomycotina</taxon>
        <taxon>Sordariomycetes</taxon>
        <taxon>Sordariomycetidae</taxon>
        <taxon>Ophiostomatales</taxon>
        <taxon>Ophiostomataceae</taxon>
        <taxon>Sporothrix</taxon>
    </lineage>
</organism>
<dbReference type="Pfam" id="PF26163">
    <property type="entry name" value="mS26"/>
    <property type="match status" value="1"/>
</dbReference>